<name>A0A2V5HUH5_ASPV1</name>
<reference evidence="1 2" key="1">
    <citation type="submission" date="2018-02" db="EMBL/GenBank/DDBJ databases">
        <title>The genomes of Aspergillus section Nigri reveals drivers in fungal speciation.</title>
        <authorList>
            <consortium name="DOE Joint Genome Institute"/>
            <person name="Vesth T.C."/>
            <person name="Nybo J."/>
            <person name="Theobald S."/>
            <person name="Brandl J."/>
            <person name="Frisvad J.C."/>
            <person name="Nielsen K.F."/>
            <person name="Lyhne E.K."/>
            <person name="Kogle M.E."/>
            <person name="Kuo A."/>
            <person name="Riley R."/>
            <person name="Clum A."/>
            <person name="Nolan M."/>
            <person name="Lipzen A."/>
            <person name="Salamov A."/>
            <person name="Henrissat B."/>
            <person name="Wiebenga A."/>
            <person name="De vries R.P."/>
            <person name="Grigoriev I.V."/>
            <person name="Mortensen U.H."/>
            <person name="Andersen M.R."/>
            <person name="Baker S.E."/>
        </authorList>
    </citation>
    <scope>NUCLEOTIDE SEQUENCE [LARGE SCALE GENOMIC DNA]</scope>
    <source>
        <strain evidence="1 2">CBS 115571</strain>
    </source>
</reference>
<gene>
    <name evidence="1" type="ORF">BO99DRAFT_132317</name>
</gene>
<organism evidence="1 2">
    <name type="scientific">Aspergillus violaceofuscus (strain CBS 115571)</name>
    <dbReference type="NCBI Taxonomy" id="1450538"/>
    <lineage>
        <taxon>Eukaryota</taxon>
        <taxon>Fungi</taxon>
        <taxon>Dikarya</taxon>
        <taxon>Ascomycota</taxon>
        <taxon>Pezizomycotina</taxon>
        <taxon>Eurotiomycetes</taxon>
        <taxon>Eurotiomycetidae</taxon>
        <taxon>Eurotiales</taxon>
        <taxon>Aspergillaceae</taxon>
        <taxon>Aspergillus</taxon>
    </lineage>
</organism>
<dbReference type="Proteomes" id="UP000249829">
    <property type="component" value="Unassembled WGS sequence"/>
</dbReference>
<dbReference type="EMBL" id="KZ825130">
    <property type="protein sequence ID" value="PYI19920.1"/>
    <property type="molecule type" value="Genomic_DNA"/>
</dbReference>
<keyword evidence="2" id="KW-1185">Reference proteome</keyword>
<evidence type="ECO:0000313" key="2">
    <source>
        <dbReference type="Proteomes" id="UP000249829"/>
    </source>
</evidence>
<sequence length="155" mass="17804">MKKDLLRNHLYQLQRALSSPIHDASEFRGCGEWLDAPNLSDAVIDSFQVLKKFQFSTVLMHRLLPHNWFPSSRTSHARTMLTLISNMRPMPHRYKLSLQWESKQRSCFFETLELVITKSIIDSIFLPLSRQSSIGVKPAACFLTVLDTSQNSPIA</sequence>
<accession>A0A2V5HUH5</accession>
<dbReference type="AlphaFoldDB" id="A0A2V5HUH5"/>
<protein>
    <submittedName>
        <fullName evidence="1">Uncharacterized protein</fullName>
    </submittedName>
</protein>
<evidence type="ECO:0000313" key="1">
    <source>
        <dbReference type="EMBL" id="PYI19920.1"/>
    </source>
</evidence>
<proteinExistence type="predicted"/>